<proteinExistence type="predicted"/>
<keyword evidence="5" id="KW-1185">Reference proteome</keyword>
<dbReference type="SUPFAM" id="SSF46689">
    <property type="entry name" value="Homeodomain-like"/>
    <property type="match status" value="1"/>
</dbReference>
<dbReference type="Gene3D" id="1.10.10.60">
    <property type="entry name" value="Homeodomain-like"/>
    <property type="match status" value="1"/>
</dbReference>
<dbReference type="PANTHER" id="PTHR10865:SF28">
    <property type="entry name" value="ELM2 DOMAIN-CONTAINING PROTEIN"/>
    <property type="match status" value="1"/>
</dbReference>
<evidence type="ECO:0000313" key="4">
    <source>
        <dbReference type="EMBL" id="CAL7939629.1"/>
    </source>
</evidence>
<comment type="subcellular location">
    <subcellularLocation>
        <location evidence="1">Nucleus</location>
    </subcellularLocation>
</comment>
<dbReference type="Proteomes" id="UP001642520">
    <property type="component" value="Unassembled WGS sequence"/>
</dbReference>
<feature type="region of interest" description="Disordered" evidence="2">
    <location>
        <begin position="231"/>
        <end position="258"/>
    </location>
</feature>
<dbReference type="EMBL" id="CAXAJV020001290">
    <property type="protein sequence ID" value="CAL7939629.1"/>
    <property type="molecule type" value="Genomic_DNA"/>
</dbReference>
<feature type="domain" description="SANT" evidence="3">
    <location>
        <begin position="130"/>
        <end position="182"/>
    </location>
</feature>
<protein>
    <recommendedName>
        <fullName evidence="3">SANT domain-containing protein</fullName>
    </recommendedName>
</protein>
<evidence type="ECO:0000256" key="2">
    <source>
        <dbReference type="SAM" id="MobiDB-lite"/>
    </source>
</evidence>
<dbReference type="PROSITE" id="PS51293">
    <property type="entry name" value="SANT"/>
    <property type="match status" value="1"/>
</dbReference>
<name>A0ABP1NI98_XYLVO</name>
<dbReference type="InterPro" id="IPR009057">
    <property type="entry name" value="Homeodomain-like_sf"/>
</dbReference>
<organism evidence="4 5">
    <name type="scientific">Xylocopa violacea</name>
    <name type="common">Violet carpenter bee</name>
    <name type="synonym">Apis violacea</name>
    <dbReference type="NCBI Taxonomy" id="135666"/>
    <lineage>
        <taxon>Eukaryota</taxon>
        <taxon>Metazoa</taxon>
        <taxon>Ecdysozoa</taxon>
        <taxon>Arthropoda</taxon>
        <taxon>Hexapoda</taxon>
        <taxon>Insecta</taxon>
        <taxon>Pterygota</taxon>
        <taxon>Neoptera</taxon>
        <taxon>Endopterygota</taxon>
        <taxon>Hymenoptera</taxon>
        <taxon>Apocrita</taxon>
        <taxon>Aculeata</taxon>
        <taxon>Apoidea</taxon>
        <taxon>Anthophila</taxon>
        <taxon>Apidae</taxon>
        <taxon>Xylocopa</taxon>
        <taxon>Xylocopa</taxon>
    </lineage>
</organism>
<dbReference type="Gene3D" id="4.10.1240.50">
    <property type="match status" value="1"/>
</dbReference>
<dbReference type="PANTHER" id="PTHR10865">
    <property type="entry name" value="METASTASIS-ASSOCIATED PROTEIN AND MESODERM INDUCTION EARLY RESPONSE PROTEIN"/>
    <property type="match status" value="1"/>
</dbReference>
<reference evidence="4 5" key="1">
    <citation type="submission" date="2024-08" db="EMBL/GenBank/DDBJ databases">
        <authorList>
            <person name="Will J Nash"/>
            <person name="Angela Man"/>
            <person name="Seanna McTaggart"/>
            <person name="Kendall Baker"/>
            <person name="Tom Barker"/>
            <person name="Leah Catchpole"/>
            <person name="Alex Durrant"/>
            <person name="Karim Gharbi"/>
            <person name="Naomi Irish"/>
            <person name="Gemy Kaithakottil"/>
            <person name="Debby Ku"/>
            <person name="Aaliyah Providence"/>
            <person name="Felix Shaw"/>
            <person name="David Swarbreck"/>
            <person name="Chris Watkins"/>
            <person name="Ann M. McCartney"/>
            <person name="Giulio Formenti"/>
            <person name="Alice Mouton"/>
            <person name="Noel Vella"/>
            <person name="Bjorn M von Reumont"/>
            <person name="Adriana Vella"/>
            <person name="Wilfried Haerty"/>
        </authorList>
    </citation>
    <scope>NUCLEOTIDE SEQUENCE [LARGE SCALE GENOMIC DNA]</scope>
</reference>
<evidence type="ECO:0000313" key="5">
    <source>
        <dbReference type="Proteomes" id="UP001642520"/>
    </source>
</evidence>
<evidence type="ECO:0000259" key="3">
    <source>
        <dbReference type="PROSITE" id="PS51293"/>
    </source>
</evidence>
<evidence type="ECO:0000256" key="1">
    <source>
        <dbReference type="ARBA" id="ARBA00004123"/>
    </source>
</evidence>
<dbReference type="InterPro" id="IPR017884">
    <property type="entry name" value="SANT_dom"/>
</dbReference>
<sequence length="258" mass="29754">MGVQLSEGKDKVNCEMGIEAEVVDEKYLEGVADIPECRERTGMDEEYRDFPEEKIWSPQEKVNEWVPLYVFMARSVLTFVQENQGISNREAMENSCTGYAEQYVTDVLHDSEYLPEVALKTLLNKELPRKLVSRWTPEEIEMFVKGISTYGKNFPSIQKNLFPQKATKDIVDFYYAWKWSKSAKELRTCRRRRRTNTKRRFPSIGDVFGGLSSSKIVTRSVAAASRLSLEKNEQTAAKPKESPKVTAKRRRNGSFVVR</sequence>
<dbReference type="InterPro" id="IPR040138">
    <property type="entry name" value="MIER/MTA"/>
</dbReference>
<feature type="compositionally biased region" description="Basic and acidic residues" evidence="2">
    <location>
        <begin position="231"/>
        <end position="243"/>
    </location>
</feature>
<accession>A0ABP1NI98</accession>
<comment type="caution">
    <text evidence="4">The sequence shown here is derived from an EMBL/GenBank/DDBJ whole genome shotgun (WGS) entry which is preliminary data.</text>
</comment>
<dbReference type="InterPro" id="IPR001005">
    <property type="entry name" value="SANT/Myb"/>
</dbReference>
<dbReference type="SMART" id="SM00717">
    <property type="entry name" value="SANT"/>
    <property type="match status" value="1"/>
</dbReference>
<dbReference type="Pfam" id="PF00249">
    <property type="entry name" value="Myb_DNA-binding"/>
    <property type="match status" value="1"/>
</dbReference>
<gene>
    <name evidence="4" type="ORF">XYLVIOL_LOCUS4008</name>
</gene>